<dbReference type="SUPFAM" id="SSF51306">
    <property type="entry name" value="LexA/Signal peptidase"/>
    <property type="match status" value="1"/>
</dbReference>
<gene>
    <name evidence="3" type="ORF">JJQ60_09395</name>
</gene>
<name>A0A936ZQA4_9FLAO</name>
<dbReference type="GO" id="GO:0003677">
    <property type="term" value="F:DNA binding"/>
    <property type="evidence" value="ECO:0007669"/>
    <property type="project" value="UniProtKB-KW"/>
</dbReference>
<dbReference type="Gene3D" id="2.10.109.10">
    <property type="entry name" value="Umud Fragment, subunit A"/>
    <property type="match status" value="1"/>
</dbReference>
<organism evidence="3 4">
    <name type="scientific">Aquimarina mytili</name>
    <dbReference type="NCBI Taxonomy" id="874423"/>
    <lineage>
        <taxon>Bacteria</taxon>
        <taxon>Pseudomonadati</taxon>
        <taxon>Bacteroidota</taxon>
        <taxon>Flavobacteriia</taxon>
        <taxon>Flavobacteriales</taxon>
        <taxon>Flavobacteriaceae</taxon>
        <taxon>Aquimarina</taxon>
    </lineage>
</organism>
<dbReference type="InterPro" id="IPR001387">
    <property type="entry name" value="Cro/C1-type_HTH"/>
</dbReference>
<dbReference type="AlphaFoldDB" id="A0A936ZQA4"/>
<dbReference type="PANTHER" id="PTHR46558">
    <property type="entry name" value="TRACRIPTIONAL REGULATORY PROTEIN-RELATED-RELATED"/>
    <property type="match status" value="1"/>
</dbReference>
<comment type="caution">
    <text evidence="3">The sequence shown here is derived from an EMBL/GenBank/DDBJ whole genome shotgun (WGS) entry which is preliminary data.</text>
</comment>
<dbReference type="PROSITE" id="PS50943">
    <property type="entry name" value="HTH_CROC1"/>
    <property type="match status" value="1"/>
</dbReference>
<dbReference type="Gene3D" id="1.10.260.40">
    <property type="entry name" value="lambda repressor-like DNA-binding domains"/>
    <property type="match status" value="1"/>
</dbReference>
<accession>A0A936ZQA4</accession>
<dbReference type="InterPro" id="IPR036286">
    <property type="entry name" value="LexA/Signal_pep-like_sf"/>
</dbReference>
<dbReference type="EMBL" id="JAERQJ010000003">
    <property type="protein sequence ID" value="MBL0683729.1"/>
    <property type="molecule type" value="Genomic_DNA"/>
</dbReference>
<dbReference type="Pfam" id="PF01381">
    <property type="entry name" value="HTH_3"/>
    <property type="match status" value="1"/>
</dbReference>
<keyword evidence="4" id="KW-1185">Reference proteome</keyword>
<keyword evidence="1" id="KW-0238">DNA-binding</keyword>
<evidence type="ECO:0000256" key="1">
    <source>
        <dbReference type="ARBA" id="ARBA00023125"/>
    </source>
</evidence>
<dbReference type="CDD" id="cd00093">
    <property type="entry name" value="HTH_XRE"/>
    <property type="match status" value="1"/>
</dbReference>
<dbReference type="InterPro" id="IPR010982">
    <property type="entry name" value="Lambda_DNA-bd_dom_sf"/>
</dbReference>
<sequence length="252" mass="29113">MSFFGKNIKKIRSVKGLSQQAFAELFDLKRGTLGAYEEGRSEPKIETIIKIANYFSITIDNILTHELTVNQLLKFKGDLTTYAENVKREQFALIPCITDGTSSEYITLYDKENFVKELPTIQLPVNPAKEFRGYTVSNLEMTSHDKGFYPKDIVIGEKVPANIIKKLNNGTLVVVVVEGRLIFRRLYITNSNAVLRADHKNIEDEVFPISKIKELWRVRYVFCRRIPEFGENMDDKLLLIEEELNKMKKRLL</sequence>
<proteinExistence type="predicted"/>
<feature type="domain" description="HTH cro/C1-type" evidence="2">
    <location>
        <begin position="8"/>
        <end position="62"/>
    </location>
</feature>
<evidence type="ECO:0000259" key="2">
    <source>
        <dbReference type="PROSITE" id="PS50943"/>
    </source>
</evidence>
<dbReference type="RefSeq" id="WP_201918998.1">
    <property type="nucleotide sequence ID" value="NZ_BAABAX010000005.1"/>
</dbReference>
<reference evidence="3" key="1">
    <citation type="submission" date="2021-01" db="EMBL/GenBank/DDBJ databases">
        <authorList>
            <person name="Zhong Y.L."/>
        </authorList>
    </citation>
    <scope>NUCLEOTIDE SEQUENCE</scope>
    <source>
        <strain evidence="3">KCTC 23302</strain>
    </source>
</reference>
<evidence type="ECO:0000313" key="3">
    <source>
        <dbReference type="EMBL" id="MBL0683729.1"/>
    </source>
</evidence>
<dbReference type="SUPFAM" id="SSF47413">
    <property type="entry name" value="lambda repressor-like DNA-binding domains"/>
    <property type="match status" value="1"/>
</dbReference>
<dbReference type="SMART" id="SM00530">
    <property type="entry name" value="HTH_XRE"/>
    <property type="match status" value="1"/>
</dbReference>
<protein>
    <submittedName>
        <fullName evidence="3">Helix-turn-helix domain-containing protein</fullName>
    </submittedName>
</protein>
<dbReference type="Proteomes" id="UP000651057">
    <property type="component" value="Unassembled WGS sequence"/>
</dbReference>
<dbReference type="PANTHER" id="PTHR46558:SF11">
    <property type="entry name" value="HTH-TYPE TRANSCRIPTIONAL REGULATOR XRE"/>
    <property type="match status" value="1"/>
</dbReference>
<evidence type="ECO:0000313" key="4">
    <source>
        <dbReference type="Proteomes" id="UP000651057"/>
    </source>
</evidence>